<dbReference type="AlphaFoldDB" id="A0AA39XL74"/>
<dbReference type="InterPro" id="IPR011990">
    <property type="entry name" value="TPR-like_helical_dom_sf"/>
</dbReference>
<feature type="region of interest" description="Disordered" evidence="1">
    <location>
        <begin position="185"/>
        <end position="216"/>
    </location>
</feature>
<dbReference type="Gene3D" id="1.25.40.10">
    <property type="entry name" value="Tetratricopeptide repeat domain"/>
    <property type="match status" value="1"/>
</dbReference>
<sequence length="826" mass="94181">MRSQLTRNAYRRLLAGYGYLVRPCSSSPASLTALRPRLDVHLAPAHCLVIRRPSRRTFFGVFQKAPRSVKEPEIEPGYTDLLQFRATETENGRPPPRADLIHGLRQFLRYKQQHQKALNTTQAFLTLRLLTHLVEAPSEHDVDDLTLEDLRLAMEIVAKPPRGPTEHHLELAKLVYQEIQRRDLSTPDIYSPDNTDVDADNDVNPADVPSPDTPADKDFKRYISALTQYGASMEASGIVGEHLQSTASECPNRRPKDESLTKRDMSLHTMVMRGLAKEGREQELLNEQRRAEEAGVGYTPAIQECLVKFYAARGRVKETKHWADKPLKSSHLIPTIPTYMELSRFAVRNDEAEWLNPIFERLINRNPSKARWDTIFHWAVLVMDKGVEGVKQMISTMVQHNQEEVRSNVRPDADLIDTLIIAAIEKKSPYLAERFLSLGADFGIAPQTSTYVLQMDYRLDANDISGAHAVYEKLRNFEGEEIWTPSSVDDVSVFNKYIRTLCAAAAKNNNKPADTERILDITGELEQRRVPLEPETIVSLCMTLLRGDQQLDVIDTLSLHTVSYSFEEREKVRRAFVDYILDTSVSTARVWDAYALLRQFFPETDPEDRIRLMHAFFARKRPDMACYIFGHMRAHANMAQRPDADLYVACLEGLGRHPHAESLQMVHNMLKMDTTVQLTTRVVNALMLAYAACGDADTAMGFWSGIENSAEGPSYNSLAIVFYVCELLPFGDRQARPIWRKMLSMDLDVPPKVKQLMRRMGTTVGYLPSSLMIGIVYNALQWHDKRQNFVDFVKEEYPELWTQLESKGQTMKLSGSMFNIERNMKA</sequence>
<keyword evidence="3" id="KW-1185">Reference proteome</keyword>
<gene>
    <name evidence="2" type="ORF">B0T17DRAFT_516876</name>
</gene>
<dbReference type="Proteomes" id="UP001174934">
    <property type="component" value="Unassembled WGS sequence"/>
</dbReference>
<evidence type="ECO:0000256" key="1">
    <source>
        <dbReference type="SAM" id="MobiDB-lite"/>
    </source>
</evidence>
<comment type="caution">
    <text evidence="2">The sequence shown here is derived from an EMBL/GenBank/DDBJ whole genome shotgun (WGS) entry which is preliminary data.</text>
</comment>
<dbReference type="GO" id="GO:0140053">
    <property type="term" value="P:mitochondrial gene expression"/>
    <property type="evidence" value="ECO:0007669"/>
    <property type="project" value="TreeGrafter"/>
</dbReference>
<accession>A0AA39XL74</accession>
<dbReference type="EMBL" id="JAULSR010000001">
    <property type="protein sequence ID" value="KAK0635651.1"/>
    <property type="molecule type" value="Genomic_DNA"/>
</dbReference>
<dbReference type="GO" id="GO:0005739">
    <property type="term" value="C:mitochondrion"/>
    <property type="evidence" value="ECO:0007669"/>
    <property type="project" value="TreeGrafter"/>
</dbReference>
<dbReference type="GO" id="GO:0003729">
    <property type="term" value="F:mRNA binding"/>
    <property type="evidence" value="ECO:0007669"/>
    <property type="project" value="TreeGrafter"/>
</dbReference>
<reference evidence="2" key="1">
    <citation type="submission" date="2023-06" db="EMBL/GenBank/DDBJ databases">
        <title>Genome-scale phylogeny and comparative genomics of the fungal order Sordariales.</title>
        <authorList>
            <consortium name="Lawrence Berkeley National Laboratory"/>
            <person name="Hensen N."/>
            <person name="Bonometti L."/>
            <person name="Westerberg I."/>
            <person name="Brannstrom I.O."/>
            <person name="Guillou S."/>
            <person name="Cros-Aarteil S."/>
            <person name="Calhoun S."/>
            <person name="Haridas S."/>
            <person name="Kuo A."/>
            <person name="Mondo S."/>
            <person name="Pangilinan J."/>
            <person name="Riley R."/>
            <person name="LaButti K."/>
            <person name="Andreopoulos B."/>
            <person name="Lipzen A."/>
            <person name="Chen C."/>
            <person name="Yanf M."/>
            <person name="Daum C."/>
            <person name="Ng V."/>
            <person name="Clum A."/>
            <person name="Steindorff A."/>
            <person name="Ohm R."/>
            <person name="Martin F."/>
            <person name="Silar P."/>
            <person name="Natvig D."/>
            <person name="Lalanne C."/>
            <person name="Gautier V."/>
            <person name="Ament-velasquez S.L."/>
            <person name="Kruys A."/>
            <person name="Hutchinson M.I."/>
            <person name="Powell A.J."/>
            <person name="Barry K."/>
            <person name="Miller A.N."/>
            <person name="Grigoriev I.V."/>
            <person name="Debuchy R."/>
            <person name="Gladieux P."/>
            <person name="Thoren M.H."/>
            <person name="Johannesson H."/>
        </authorList>
    </citation>
    <scope>NUCLEOTIDE SEQUENCE</scope>
    <source>
        <strain evidence="2">SMH3391-2</strain>
    </source>
</reference>
<protein>
    <submittedName>
        <fullName evidence="2">Complex I protein</fullName>
    </submittedName>
</protein>
<proteinExistence type="predicted"/>
<dbReference type="PANTHER" id="PTHR47938:SF35">
    <property type="entry name" value="PENTATRICOPEPTIDE REPEAT-CONTAINING PROTEIN 4, MITOCHONDRIAL-RELATED"/>
    <property type="match status" value="1"/>
</dbReference>
<evidence type="ECO:0000313" key="3">
    <source>
        <dbReference type="Proteomes" id="UP001174934"/>
    </source>
</evidence>
<evidence type="ECO:0000313" key="2">
    <source>
        <dbReference type="EMBL" id="KAK0635651.1"/>
    </source>
</evidence>
<dbReference type="PANTHER" id="PTHR47938">
    <property type="entry name" value="RESPIRATORY COMPLEX I CHAPERONE (CIA84), PUTATIVE (AFU_ORTHOLOGUE AFUA_2G06020)-RELATED"/>
    <property type="match status" value="1"/>
</dbReference>
<organism evidence="2 3">
    <name type="scientific">Bombardia bombarda</name>
    <dbReference type="NCBI Taxonomy" id="252184"/>
    <lineage>
        <taxon>Eukaryota</taxon>
        <taxon>Fungi</taxon>
        <taxon>Dikarya</taxon>
        <taxon>Ascomycota</taxon>
        <taxon>Pezizomycotina</taxon>
        <taxon>Sordariomycetes</taxon>
        <taxon>Sordariomycetidae</taxon>
        <taxon>Sordariales</taxon>
        <taxon>Lasiosphaeriaceae</taxon>
        <taxon>Bombardia</taxon>
    </lineage>
</organism>
<name>A0AA39XL74_9PEZI</name>